<protein>
    <submittedName>
        <fullName evidence="2">Glycosyltransferase family 25 (LPS biosynthesis protein)</fullName>
    </submittedName>
</protein>
<evidence type="ECO:0000313" key="3">
    <source>
        <dbReference type="Proteomes" id="UP000195963"/>
    </source>
</evidence>
<dbReference type="AlphaFoldDB" id="A0A1Y6MNJ1"/>
<gene>
    <name evidence="2" type="ORF">PMAL9190_03400</name>
</gene>
<dbReference type="GO" id="GO:0016740">
    <property type="term" value="F:transferase activity"/>
    <property type="evidence" value="ECO:0007669"/>
    <property type="project" value="UniProtKB-KW"/>
</dbReference>
<evidence type="ECO:0000259" key="1">
    <source>
        <dbReference type="Pfam" id="PF01755"/>
    </source>
</evidence>
<dbReference type="Pfam" id="PF01755">
    <property type="entry name" value="Glyco_transf_25"/>
    <property type="match status" value="1"/>
</dbReference>
<feature type="domain" description="Glycosyl transferase family 25" evidence="1">
    <location>
        <begin position="2"/>
        <end position="167"/>
    </location>
</feature>
<dbReference type="InterPro" id="IPR002654">
    <property type="entry name" value="Glyco_trans_25"/>
</dbReference>
<name>A0A1Y6MNJ1_9GAMM</name>
<accession>A0A1Y6MNJ1</accession>
<keyword evidence="3" id="KW-1185">Reference proteome</keyword>
<dbReference type="RefSeq" id="WP_087846196.1">
    <property type="nucleotide sequence ID" value="NZ_FYAK01000011.1"/>
</dbReference>
<proteinExistence type="predicted"/>
<organism evidence="2 3">
    <name type="scientific">Photobacterium malacitanum</name>
    <dbReference type="NCBI Taxonomy" id="2204294"/>
    <lineage>
        <taxon>Bacteria</taxon>
        <taxon>Pseudomonadati</taxon>
        <taxon>Pseudomonadota</taxon>
        <taxon>Gammaproteobacteria</taxon>
        <taxon>Vibrionales</taxon>
        <taxon>Vibrionaceae</taxon>
        <taxon>Photobacterium</taxon>
    </lineage>
</organism>
<dbReference type="EMBL" id="FYAK01000011">
    <property type="protein sequence ID" value="SMY38167.1"/>
    <property type="molecule type" value="Genomic_DNA"/>
</dbReference>
<evidence type="ECO:0000313" key="2">
    <source>
        <dbReference type="EMBL" id="SMY38167.1"/>
    </source>
</evidence>
<keyword evidence="2" id="KW-0808">Transferase</keyword>
<sequence>MNIYLISIIRLRERYLHINNEIKKSKKKYKIIGVDGTKINRNSYCKEFNDGQVGCALSHVEAYKEIFKSGNKSACIIEDDVILPNNIDAILNEIESIIKEDEIIFLYNRNITTAKYSLYDQMELNNGKLVYPLSMKDVRTTAVYVIGSEAAKKLYDINKNIEFIADDWHGLFSKGGFNNPRILYNKSFRINGFKSSIGYSQDDSLAIKISKYLLKGKLYKYLRYIRLRYILLKSESNYKYVNEYSQLARCRLNNNE</sequence>
<reference evidence="3" key="1">
    <citation type="submission" date="2017-06" db="EMBL/GenBank/DDBJ databases">
        <authorList>
            <person name="Rodrigo-Torres L."/>
            <person name="Arahal R.D."/>
            <person name="Lucena T."/>
        </authorList>
    </citation>
    <scope>NUCLEOTIDE SEQUENCE [LARGE SCALE GENOMIC DNA]</scope>
    <source>
        <strain evidence="3">CECT 9190</strain>
    </source>
</reference>
<dbReference type="Proteomes" id="UP000195963">
    <property type="component" value="Unassembled WGS sequence"/>
</dbReference>